<dbReference type="EMBL" id="PGCJ01000329">
    <property type="protein sequence ID" value="PLW32167.1"/>
    <property type="molecule type" value="Genomic_DNA"/>
</dbReference>
<feature type="compositionally biased region" description="Low complexity" evidence="23">
    <location>
        <begin position="161"/>
        <end position="177"/>
    </location>
</feature>
<evidence type="ECO:0000256" key="5">
    <source>
        <dbReference type="ARBA" id="ARBA00022695"/>
    </source>
</evidence>
<dbReference type="CDD" id="cd09272">
    <property type="entry name" value="RNase_HI_RT_Ty1"/>
    <property type="match status" value="1"/>
</dbReference>
<evidence type="ECO:0000256" key="22">
    <source>
        <dbReference type="ARBA" id="ARBA00049244"/>
    </source>
</evidence>
<sequence length="1550" mass="170744">YLSSPLLLLAHTRRPFSPRCSPHSLVLVIPASLARSYSETLLSSLLTALAGISQVLVIPASLACSYSETLLSSLLTALAGTADFFTVADPSKLPGSFLPSTPEPTPDPETPPPDSPSTPRASTSPEQEVPSSSSSQSSSSTRDSNSSQVIRDLTPNPDSTSHNMSADPSSSSSSLNTNSLPLCTEKLNNNNFAAWRYDMLNALAYMGLGKFIKEHSPELKARPDYEERLVQVTTYIRLHLGQEDSTRFVDDLDVYDPKALWDSILEYHAAKTVENAANIMEKLHDVVFTEGDMQQSINTFRQTFQLMIEVSSSKFDKKTLEAVWVFFALKRLPASFTMFRTLQFASFKSESTTVTMSKFLLELETELRRQQESTAQLAATATALAVRSAASGRTPTSANPPSNLSEKKRRPFCTNGTHNPECTGHSPADCHQLNPAKAAAYHQGLLDKANAALAKKALISVNSGVADAIVLDSGASGHYLKRKEYFTSFIPIKSSVFGANGAAIPILGTGSAIIQGASGPIVISEAFYAPDLSNSLLPLTFYVRLGYTVFPTNDGLGFACRRGDHILCIGTTTEQVMLISLNEPKALSVGNPRPTAIDLHRALGHPSLGYLKKAFPDISIPEVECRVCDLSKMHRQPFSGSFPKASKPLEMIHMDLCGPMTPASRGGNLYFLKIIDGFSKYRFIYPITRKSDTFHTFKTFLTEVENASGHKLISVVSDNGGEFVNNQFLSLFSDHGIQHLTTAPYTPQQNPFAERGNRTTIEKARAMLATAGMPLQWWGEAVITSVYLENRSPDSSIQFKSPYELWHGAAPDLSHLVPFGCRAVKYLEKSDRASKFSPSGVEAIFLGYDGNHRSYKLWVPSTRKISVSHHVKFFPSSFPFLSPSPSSSYDSTTLFDFSALQSAPLESSSARIVELPDDVPESRPHTPLTPPSRGEEAHCTTPTDSGSSAPPAVLAEKSPSVPSTSPSIPAPAEPSVKGYALVPHFDKAPQDISSAIDPFNIIEGSRRRRALVMRRHQANLIVGEPASLKDPRTYGNILGRLDESHWLMAVEVELNNIRRHEVWVVAPLTPGVKPLDTTWVFKRKFDADGELLKYKARLCVRGFRQIEGIDYDATFAPTGRLTTLRLILGLAALHDYDIQQMDVKCAFLNGIPDEDLFIKVPDGVGVELPPGHGLKLQKSLYGLKQSPRCWYKSLKDFFVSVNFQPSAVDPCLFVHQDPARFCCVYIHVDDLVIVGPDVAFLKTAITNRFEMDDLGDCKWVLGMRVTRDRPNRTITLSQDRYCKEILDEYGMLDCRSIGAPLPTNATTCPIDPAPISPGFNFRRGVGLLNYLVQCTRPDLAFTCSYLSQYLNNPSKTHQNHFLHVLRYIQHTKSYGLTLGAVSPTPSTLVAYADASYATATQAYSFAGSAILHNGLIGWRCAKMDSDAPATSTTESEYRACSECGQDILWTQQLLDSLRPFLTLPPAEVTLHCDNQGALALLKNSIYQHRTRHINVRYHWLRHHIEQDESFHLSYIPTDQNLADFLTKALTPIKTRQALAYVSLKACESPV</sequence>
<comment type="catalytic activity">
    <reaction evidence="21">
        <text>DNA(n) + a 2'-deoxyribonucleoside 5'-triphosphate = DNA(n+1) + diphosphate</text>
        <dbReference type="Rhea" id="RHEA:22508"/>
        <dbReference type="Rhea" id="RHEA-COMP:17339"/>
        <dbReference type="Rhea" id="RHEA-COMP:17340"/>
        <dbReference type="ChEBI" id="CHEBI:33019"/>
        <dbReference type="ChEBI" id="CHEBI:61560"/>
        <dbReference type="ChEBI" id="CHEBI:173112"/>
        <dbReference type="EC" id="2.7.7.49"/>
    </reaction>
</comment>
<keyword evidence="20" id="KW-0511">Multifunctional enzyme</keyword>
<dbReference type="SUPFAM" id="SSF53098">
    <property type="entry name" value="Ribonuclease H-like"/>
    <property type="match status" value="1"/>
</dbReference>
<evidence type="ECO:0000256" key="17">
    <source>
        <dbReference type="ARBA" id="ARBA00022932"/>
    </source>
</evidence>
<evidence type="ECO:0000256" key="11">
    <source>
        <dbReference type="ARBA" id="ARBA00022801"/>
    </source>
</evidence>
<evidence type="ECO:0000256" key="19">
    <source>
        <dbReference type="ARBA" id="ARBA00023172"/>
    </source>
</evidence>
<dbReference type="Proteomes" id="UP000235388">
    <property type="component" value="Unassembled WGS sequence"/>
</dbReference>
<dbReference type="GO" id="GO:0004519">
    <property type="term" value="F:endonuclease activity"/>
    <property type="evidence" value="ECO:0007669"/>
    <property type="project" value="UniProtKB-KW"/>
</dbReference>
<comment type="function">
    <text evidence="1">The aspartyl protease (PR) mediates the proteolytic cleavages of the Gag and Gag-Pol polyproteins after assembly of the VLP.</text>
</comment>
<evidence type="ECO:0000256" key="9">
    <source>
        <dbReference type="ARBA" id="ARBA00022750"/>
    </source>
</evidence>
<keyword evidence="17" id="KW-0239">DNA-directed DNA polymerase</keyword>
<proteinExistence type="predicted"/>
<dbReference type="GO" id="GO:0015074">
    <property type="term" value="P:DNA integration"/>
    <property type="evidence" value="ECO:0007669"/>
    <property type="project" value="UniProtKB-KW"/>
</dbReference>
<evidence type="ECO:0000256" key="3">
    <source>
        <dbReference type="ARBA" id="ARBA00022612"/>
    </source>
</evidence>
<keyword evidence="18" id="KW-0917">Virion maturation</keyword>
<dbReference type="GO" id="GO:0006508">
    <property type="term" value="P:proteolysis"/>
    <property type="evidence" value="ECO:0007669"/>
    <property type="project" value="UniProtKB-KW"/>
</dbReference>
<dbReference type="GO" id="GO:0032196">
    <property type="term" value="P:transposition"/>
    <property type="evidence" value="ECO:0007669"/>
    <property type="project" value="UniProtKB-KW"/>
</dbReference>
<dbReference type="GO" id="GO:0005524">
    <property type="term" value="F:ATP binding"/>
    <property type="evidence" value="ECO:0007669"/>
    <property type="project" value="UniProtKB-KW"/>
</dbReference>
<evidence type="ECO:0000256" key="23">
    <source>
        <dbReference type="SAM" id="MobiDB-lite"/>
    </source>
</evidence>
<dbReference type="STRING" id="200324.A0A2N5U349"/>
<comment type="catalytic activity">
    <reaction evidence="22">
        <text>DNA(n) + a 2'-deoxyribonucleoside 5'-triphosphate = DNA(n+1) + diphosphate</text>
        <dbReference type="Rhea" id="RHEA:22508"/>
        <dbReference type="Rhea" id="RHEA-COMP:17339"/>
        <dbReference type="Rhea" id="RHEA-COMP:17340"/>
        <dbReference type="ChEBI" id="CHEBI:33019"/>
        <dbReference type="ChEBI" id="CHEBI:61560"/>
        <dbReference type="ChEBI" id="CHEBI:173112"/>
        <dbReference type="EC" id="2.7.7.7"/>
    </reaction>
</comment>
<keyword evidence="12" id="KW-0067">ATP-binding</keyword>
<organism evidence="25 26">
    <name type="scientific">Puccinia coronata f. sp. avenae</name>
    <dbReference type="NCBI Taxonomy" id="200324"/>
    <lineage>
        <taxon>Eukaryota</taxon>
        <taxon>Fungi</taxon>
        <taxon>Dikarya</taxon>
        <taxon>Basidiomycota</taxon>
        <taxon>Pucciniomycotina</taxon>
        <taxon>Pucciniomycetes</taxon>
        <taxon>Pucciniales</taxon>
        <taxon>Pucciniaceae</taxon>
        <taxon>Puccinia</taxon>
    </lineage>
</organism>
<evidence type="ECO:0000256" key="20">
    <source>
        <dbReference type="ARBA" id="ARBA00023268"/>
    </source>
</evidence>
<evidence type="ECO:0000256" key="10">
    <source>
        <dbReference type="ARBA" id="ARBA00022759"/>
    </source>
</evidence>
<keyword evidence="13" id="KW-0460">Magnesium</keyword>
<dbReference type="PROSITE" id="PS50994">
    <property type="entry name" value="INTEGRASE"/>
    <property type="match status" value="1"/>
</dbReference>
<dbReference type="InterPro" id="IPR013103">
    <property type="entry name" value="RVT_2"/>
</dbReference>
<evidence type="ECO:0000256" key="13">
    <source>
        <dbReference type="ARBA" id="ARBA00022842"/>
    </source>
</evidence>
<feature type="region of interest" description="Disordered" evidence="23">
    <location>
        <begin position="915"/>
        <end position="973"/>
    </location>
</feature>
<gene>
    <name evidence="25" type="ORF">PCANC_19927</name>
</gene>
<evidence type="ECO:0000256" key="4">
    <source>
        <dbReference type="ARBA" id="ARBA00022670"/>
    </source>
</evidence>
<dbReference type="PANTHER" id="PTHR42648">
    <property type="entry name" value="TRANSPOSASE, PUTATIVE-RELATED"/>
    <property type="match status" value="1"/>
</dbReference>
<feature type="compositionally biased region" description="Low complexity" evidence="23">
    <location>
        <begin position="958"/>
        <end position="967"/>
    </location>
</feature>
<feature type="compositionally biased region" description="Polar residues" evidence="23">
    <location>
        <begin position="393"/>
        <end position="404"/>
    </location>
</feature>
<keyword evidence="15" id="KW-0229">DNA integration</keyword>
<dbReference type="Pfam" id="PF00665">
    <property type="entry name" value="rve"/>
    <property type="match status" value="1"/>
</dbReference>
<dbReference type="GO" id="GO:0006310">
    <property type="term" value="P:DNA recombination"/>
    <property type="evidence" value="ECO:0007669"/>
    <property type="project" value="UniProtKB-KW"/>
</dbReference>
<dbReference type="Pfam" id="PF22936">
    <property type="entry name" value="Pol_BBD"/>
    <property type="match status" value="1"/>
</dbReference>
<feature type="non-terminal residue" evidence="25">
    <location>
        <position position="1"/>
    </location>
</feature>
<evidence type="ECO:0000256" key="16">
    <source>
        <dbReference type="ARBA" id="ARBA00022918"/>
    </source>
</evidence>
<dbReference type="GO" id="GO:0004190">
    <property type="term" value="F:aspartic-type endopeptidase activity"/>
    <property type="evidence" value="ECO:0007669"/>
    <property type="project" value="UniProtKB-KW"/>
</dbReference>
<keyword evidence="16" id="KW-0695">RNA-directed DNA polymerase</keyword>
<accession>A0A2N5U349</accession>
<dbReference type="OrthoDB" id="2504943at2759"/>
<dbReference type="InterPro" id="IPR043502">
    <property type="entry name" value="DNA/RNA_pol_sf"/>
</dbReference>
<dbReference type="InterPro" id="IPR036397">
    <property type="entry name" value="RNaseH_sf"/>
</dbReference>
<dbReference type="SUPFAM" id="SSF56672">
    <property type="entry name" value="DNA/RNA polymerases"/>
    <property type="match status" value="1"/>
</dbReference>
<dbReference type="Pfam" id="PF25597">
    <property type="entry name" value="SH3_retrovirus"/>
    <property type="match status" value="1"/>
</dbReference>
<feature type="domain" description="Integrase catalytic" evidence="24">
    <location>
        <begin position="644"/>
        <end position="810"/>
    </location>
</feature>
<evidence type="ECO:0000313" key="26">
    <source>
        <dbReference type="Proteomes" id="UP000235388"/>
    </source>
</evidence>
<feature type="region of interest" description="Disordered" evidence="23">
    <location>
        <begin position="388"/>
        <end position="412"/>
    </location>
</feature>
<name>A0A2N5U349_9BASI</name>
<evidence type="ECO:0000256" key="6">
    <source>
        <dbReference type="ARBA" id="ARBA00022722"/>
    </source>
</evidence>
<evidence type="ECO:0000256" key="7">
    <source>
        <dbReference type="ARBA" id="ARBA00022723"/>
    </source>
</evidence>
<keyword evidence="3" id="KW-1188">Viral release from host cell</keyword>
<feature type="compositionally biased region" description="Pro residues" evidence="23">
    <location>
        <begin position="101"/>
        <end position="116"/>
    </location>
</feature>
<keyword evidence="19" id="KW-0233">DNA recombination</keyword>
<keyword evidence="2" id="KW-0815">Transposition</keyword>
<evidence type="ECO:0000256" key="18">
    <source>
        <dbReference type="ARBA" id="ARBA00023113"/>
    </source>
</evidence>
<evidence type="ECO:0000256" key="14">
    <source>
        <dbReference type="ARBA" id="ARBA00022884"/>
    </source>
</evidence>
<dbReference type="InterPro" id="IPR039537">
    <property type="entry name" value="Retrotran_Ty1/copia-like"/>
</dbReference>
<evidence type="ECO:0000256" key="1">
    <source>
        <dbReference type="ARBA" id="ARBA00002180"/>
    </source>
</evidence>
<dbReference type="InterPro" id="IPR001584">
    <property type="entry name" value="Integrase_cat-core"/>
</dbReference>
<keyword evidence="5" id="KW-0548">Nucleotidyltransferase</keyword>
<feature type="compositionally biased region" description="Low complexity" evidence="23">
    <location>
        <begin position="117"/>
        <end position="147"/>
    </location>
</feature>
<keyword evidence="9" id="KW-0064">Aspartyl protease</keyword>
<protein>
    <recommendedName>
        <fullName evidence="24">Integrase catalytic domain-containing protein</fullName>
    </recommendedName>
</protein>
<evidence type="ECO:0000256" key="2">
    <source>
        <dbReference type="ARBA" id="ARBA00022578"/>
    </source>
</evidence>
<feature type="region of interest" description="Disordered" evidence="23">
    <location>
        <begin position="95"/>
        <end position="177"/>
    </location>
</feature>
<keyword evidence="14" id="KW-0694">RNA-binding</keyword>
<keyword evidence="6" id="KW-0540">Nuclease</keyword>
<dbReference type="GO" id="GO:0003964">
    <property type="term" value="F:RNA-directed DNA polymerase activity"/>
    <property type="evidence" value="ECO:0007669"/>
    <property type="project" value="UniProtKB-KW"/>
</dbReference>
<keyword evidence="8" id="KW-0547">Nucleotide-binding</keyword>
<comment type="caution">
    <text evidence="25">The sequence shown here is derived from an EMBL/GenBank/DDBJ whole genome shotgun (WGS) entry which is preliminary data.</text>
</comment>
<keyword evidence="7" id="KW-0479">Metal-binding</keyword>
<evidence type="ECO:0000256" key="15">
    <source>
        <dbReference type="ARBA" id="ARBA00022908"/>
    </source>
</evidence>
<evidence type="ECO:0000259" key="24">
    <source>
        <dbReference type="PROSITE" id="PS50994"/>
    </source>
</evidence>
<dbReference type="InterPro" id="IPR057670">
    <property type="entry name" value="SH3_retrovirus"/>
</dbReference>
<keyword evidence="26" id="KW-1185">Reference proteome</keyword>
<dbReference type="PANTHER" id="PTHR42648:SF11">
    <property type="entry name" value="TRANSPOSON TY4-P GAG-POL POLYPROTEIN"/>
    <property type="match status" value="1"/>
</dbReference>
<dbReference type="Gene3D" id="3.30.420.10">
    <property type="entry name" value="Ribonuclease H-like superfamily/Ribonuclease H"/>
    <property type="match status" value="1"/>
</dbReference>
<dbReference type="GO" id="GO:0003887">
    <property type="term" value="F:DNA-directed DNA polymerase activity"/>
    <property type="evidence" value="ECO:0007669"/>
    <property type="project" value="UniProtKB-KW"/>
</dbReference>
<keyword evidence="10" id="KW-0255">Endonuclease</keyword>
<dbReference type="GO" id="GO:0005634">
    <property type="term" value="C:nucleus"/>
    <property type="evidence" value="ECO:0007669"/>
    <property type="project" value="UniProtKB-ARBA"/>
</dbReference>
<keyword evidence="17" id="KW-0808">Transferase</keyword>
<dbReference type="InterPro" id="IPR054722">
    <property type="entry name" value="PolX-like_BBD"/>
</dbReference>
<dbReference type="Pfam" id="PF07727">
    <property type="entry name" value="RVT_2"/>
    <property type="match status" value="1"/>
</dbReference>
<reference evidence="25 26" key="1">
    <citation type="submission" date="2017-11" db="EMBL/GenBank/DDBJ databases">
        <title>De novo assembly and phasing of dikaryotic genomes from two isolates of Puccinia coronata f. sp. avenae, the causal agent of oat crown rust.</title>
        <authorList>
            <person name="Miller M.E."/>
            <person name="Zhang Y."/>
            <person name="Omidvar V."/>
            <person name="Sperschneider J."/>
            <person name="Schwessinger B."/>
            <person name="Raley C."/>
            <person name="Palmer J.M."/>
            <person name="Garnica D."/>
            <person name="Upadhyaya N."/>
            <person name="Rathjen J."/>
            <person name="Taylor J.M."/>
            <person name="Park R.F."/>
            <person name="Dodds P.N."/>
            <person name="Hirsch C.D."/>
            <person name="Kianian S.F."/>
            <person name="Figueroa M."/>
        </authorList>
    </citation>
    <scope>NUCLEOTIDE SEQUENCE [LARGE SCALE GENOMIC DNA]</scope>
    <source>
        <strain evidence="25">12NC29</strain>
    </source>
</reference>
<evidence type="ECO:0000256" key="12">
    <source>
        <dbReference type="ARBA" id="ARBA00022840"/>
    </source>
</evidence>
<evidence type="ECO:0000256" key="21">
    <source>
        <dbReference type="ARBA" id="ARBA00048173"/>
    </source>
</evidence>
<dbReference type="InterPro" id="IPR012337">
    <property type="entry name" value="RNaseH-like_sf"/>
</dbReference>
<keyword evidence="4" id="KW-0645">Protease</keyword>
<keyword evidence="11" id="KW-0378">Hydrolase</keyword>
<dbReference type="GO" id="GO:0003723">
    <property type="term" value="F:RNA binding"/>
    <property type="evidence" value="ECO:0007669"/>
    <property type="project" value="UniProtKB-KW"/>
</dbReference>
<evidence type="ECO:0000256" key="8">
    <source>
        <dbReference type="ARBA" id="ARBA00022741"/>
    </source>
</evidence>
<evidence type="ECO:0000313" key="25">
    <source>
        <dbReference type="EMBL" id="PLW32167.1"/>
    </source>
</evidence>
<dbReference type="GO" id="GO:0046872">
    <property type="term" value="F:metal ion binding"/>
    <property type="evidence" value="ECO:0007669"/>
    <property type="project" value="UniProtKB-KW"/>
</dbReference>